<dbReference type="PANTHER" id="PTHR23101">
    <property type="entry name" value="RAB GDP/GTP EXCHANGE FACTOR"/>
    <property type="match status" value="1"/>
</dbReference>
<evidence type="ECO:0000313" key="7">
    <source>
        <dbReference type="RefSeq" id="XP_014017798.1"/>
    </source>
</evidence>
<evidence type="ECO:0000259" key="4">
    <source>
        <dbReference type="PROSITE" id="PS50001"/>
    </source>
</evidence>
<dbReference type="KEGG" id="sasa:106580845"/>
<accession>A0A1S3NQW7</accession>
<dbReference type="SMART" id="SM00167">
    <property type="entry name" value="VPS9"/>
    <property type="match status" value="1"/>
</dbReference>
<dbReference type="Proteomes" id="UP001652741">
    <property type="component" value="Chromosome ssa20"/>
</dbReference>
<reference evidence="7 8" key="1">
    <citation type="submission" date="2025-04" db="UniProtKB">
        <authorList>
            <consortium name="RefSeq"/>
        </authorList>
    </citation>
    <scope>IDENTIFICATION</scope>
    <source>
        <tissue evidence="7 8">Muscle</tissue>
    </source>
</reference>
<dbReference type="Pfam" id="PF23268">
    <property type="entry name" value="RIN1"/>
    <property type="match status" value="1"/>
</dbReference>
<dbReference type="OrthoDB" id="21085at2759"/>
<keyword evidence="1" id="KW-0343">GTPase activation</keyword>
<feature type="compositionally biased region" description="Pro residues" evidence="3">
    <location>
        <begin position="314"/>
        <end position="326"/>
    </location>
</feature>
<dbReference type="Gene3D" id="1.20.1050.80">
    <property type="entry name" value="VPS9 domain"/>
    <property type="match status" value="1"/>
</dbReference>
<feature type="region of interest" description="Disordered" evidence="3">
    <location>
        <begin position="824"/>
        <end position="846"/>
    </location>
</feature>
<feature type="region of interest" description="Disordered" evidence="3">
    <location>
        <begin position="216"/>
        <end position="328"/>
    </location>
</feature>
<protein>
    <submittedName>
        <fullName evidence="7 8">Ras and Rab interactor-like protein isoform X1</fullName>
    </submittedName>
</protein>
<evidence type="ECO:0000256" key="1">
    <source>
        <dbReference type="ARBA" id="ARBA00022468"/>
    </source>
</evidence>
<evidence type="ECO:0000256" key="2">
    <source>
        <dbReference type="PROSITE-ProRule" id="PRU00191"/>
    </source>
</evidence>
<feature type="compositionally biased region" description="Basic and acidic residues" evidence="3">
    <location>
        <begin position="1"/>
        <end position="16"/>
    </location>
</feature>
<dbReference type="GO" id="GO:0016192">
    <property type="term" value="P:vesicle-mediated transport"/>
    <property type="evidence" value="ECO:0007669"/>
    <property type="project" value="InterPro"/>
</dbReference>
<feature type="compositionally biased region" description="Basic and acidic residues" evidence="3">
    <location>
        <begin position="290"/>
        <end position="304"/>
    </location>
</feature>
<dbReference type="Gene3D" id="3.30.505.10">
    <property type="entry name" value="SH2 domain"/>
    <property type="match status" value="1"/>
</dbReference>
<evidence type="ECO:0000313" key="6">
    <source>
        <dbReference type="Proteomes" id="UP001652741"/>
    </source>
</evidence>
<dbReference type="InterPro" id="IPR000980">
    <property type="entry name" value="SH2"/>
</dbReference>
<dbReference type="InterPro" id="IPR036860">
    <property type="entry name" value="SH2_dom_sf"/>
</dbReference>
<dbReference type="SUPFAM" id="SSF55550">
    <property type="entry name" value="SH2 domain"/>
    <property type="match status" value="1"/>
</dbReference>
<dbReference type="GO" id="GO:0031267">
    <property type="term" value="F:small GTPase binding"/>
    <property type="evidence" value="ECO:0007669"/>
    <property type="project" value="TreeGrafter"/>
</dbReference>
<dbReference type="AlphaFoldDB" id="A0A1S3NQW7"/>
<dbReference type="PROSITE" id="PS51205">
    <property type="entry name" value="VPS9"/>
    <property type="match status" value="1"/>
</dbReference>
<feature type="region of interest" description="Disordered" evidence="3">
    <location>
        <begin position="684"/>
        <end position="723"/>
    </location>
</feature>
<feature type="compositionally biased region" description="Basic and acidic residues" evidence="3">
    <location>
        <begin position="697"/>
        <end position="707"/>
    </location>
</feature>
<feature type="compositionally biased region" description="Basic residues" evidence="3">
    <location>
        <begin position="687"/>
        <end position="696"/>
    </location>
</feature>
<dbReference type="OMA" id="APWDREG"/>
<keyword evidence="6" id="KW-1185">Reference proteome</keyword>
<dbReference type="PaxDb" id="8030-ENSSSAP00000054385"/>
<dbReference type="PROSITE" id="PS50001">
    <property type="entry name" value="SH2"/>
    <property type="match status" value="1"/>
</dbReference>
<feature type="region of interest" description="Disordered" evidence="3">
    <location>
        <begin position="1"/>
        <end position="27"/>
    </location>
</feature>
<evidence type="ECO:0000313" key="8">
    <source>
        <dbReference type="RefSeq" id="XP_014017799.1"/>
    </source>
</evidence>
<dbReference type="GO" id="GO:0005829">
    <property type="term" value="C:cytosol"/>
    <property type="evidence" value="ECO:0007669"/>
    <property type="project" value="TreeGrafter"/>
</dbReference>
<dbReference type="Pfam" id="PF02204">
    <property type="entry name" value="VPS9"/>
    <property type="match status" value="1"/>
</dbReference>
<dbReference type="RefSeq" id="XP_014017798.1">
    <property type="nucleotide sequence ID" value="XM_014162323.1"/>
</dbReference>
<feature type="domain" description="SH2" evidence="4">
    <location>
        <begin position="50"/>
        <end position="143"/>
    </location>
</feature>
<dbReference type="InterPro" id="IPR045046">
    <property type="entry name" value="Vps9-like"/>
</dbReference>
<dbReference type="GO" id="GO:0005085">
    <property type="term" value="F:guanyl-nucleotide exchange factor activity"/>
    <property type="evidence" value="ECO:0007669"/>
    <property type="project" value="InterPro"/>
</dbReference>
<dbReference type="InterPro" id="IPR037191">
    <property type="entry name" value="VPS9_dom_sf"/>
</dbReference>
<dbReference type="RefSeq" id="XP_014017800.1">
    <property type="nucleotide sequence ID" value="XM_014162325.1"/>
</dbReference>
<dbReference type="Bgee" id="ENSSSAG00000053056">
    <property type="expression patterns" value="Expressed in head kidney and 16 other cell types or tissues"/>
</dbReference>
<feature type="compositionally biased region" description="Polar residues" evidence="3">
    <location>
        <begin position="708"/>
        <end position="718"/>
    </location>
</feature>
<dbReference type="STRING" id="8030.ENSSSAP00000054385"/>
<dbReference type="InterPro" id="IPR003123">
    <property type="entry name" value="VPS9"/>
</dbReference>
<dbReference type="GeneID" id="106580845"/>
<organism evidence="6 8">
    <name type="scientific">Salmo salar</name>
    <name type="common">Atlantic salmon</name>
    <dbReference type="NCBI Taxonomy" id="8030"/>
    <lineage>
        <taxon>Eukaryota</taxon>
        <taxon>Metazoa</taxon>
        <taxon>Chordata</taxon>
        <taxon>Craniata</taxon>
        <taxon>Vertebrata</taxon>
        <taxon>Euteleostomi</taxon>
        <taxon>Actinopterygii</taxon>
        <taxon>Neopterygii</taxon>
        <taxon>Teleostei</taxon>
        <taxon>Protacanthopterygii</taxon>
        <taxon>Salmoniformes</taxon>
        <taxon>Salmonidae</taxon>
        <taxon>Salmoninae</taxon>
        <taxon>Salmo</taxon>
    </lineage>
</organism>
<evidence type="ECO:0000259" key="5">
    <source>
        <dbReference type="PROSITE" id="PS51205"/>
    </source>
</evidence>
<feature type="compositionally biased region" description="Polar residues" evidence="3">
    <location>
        <begin position="256"/>
        <end position="266"/>
    </location>
</feature>
<dbReference type="RefSeq" id="XP_014017799.1">
    <property type="nucleotide sequence ID" value="XM_014162324.1"/>
</dbReference>
<sequence length="846" mass="93205">MMRGLEDQDKKDDSHRGVSGTVRTENQVTDGVSRRSLTLLDRLRLCQDAWAPGGPWDRDGAHAALWGRPAGSFLVLRDSASQPILLCVATGGESGHVRDNPIQRTGAAYQLSQSFLGFSDLAQLVVFYSMSRDVLPVCLFIPPWLYSLTDQPQSNSLSQLGPKSWLCPTSDLQPDHMTQRAPGTAMCTIQLTAANGALCIINPLYLHEHGDDWLTHQPTSPQRVNRPANHRRERRLSTTRPWSGAGLLTKRAISMEQESYSSSPDNPGSPVVQATPSPPTPTGGVVLRRPSRDASIESLDRTWSQDRTATSRPPSDPKPLFSPAPQSPHRVSWVEDRVWLSKPPPPSLLRPPSLEMDSLSISSMEEEPESVNSPSHSPHPSHRLADKVKHRLSAVGLAIGGLGCPQKRLTKRVQELSKRKGGLFAEAVTGFVEMTLGAGFIPGMTGADLLQEVRTALTALRETLLDCPEIHILIDSMADTPDGELDAILELSLHKVALKPVSAHLYTCLQSCWDHDGSLRKLRENQRLLEGRGVEELEGTPGAGVPDPVTLEKIQQRWSAMHQSYSPSRKVHILLKVCKTIYHSMTANANPGVVYGADDFLPCLTWVLLRSDVVTLQLDTNYMMELLDPTLLQGEGGYYLTSLYASLFYISSFRPRLATRQLSTEAQQSLSQWHRRRTLHCNQSRRSMNRRTLRRPGHSEMGREKSSYAETETGTGSITDAPPAPSSVVAKALHIISEVVVAVREEEGSRAEGQGSPAAQLQASPLKEKQITVEELDGHPAGSEVDWEGGVRPWRCVVEGLESKEGQASLHRVHEELCARSVKLDDQTDTQISQRRSEWTGLPVGD</sequence>
<gene>
    <name evidence="7 8 9" type="primary">rinl</name>
</gene>
<evidence type="ECO:0000313" key="9">
    <source>
        <dbReference type="RefSeq" id="XP_014017800.1"/>
    </source>
</evidence>
<keyword evidence="2" id="KW-0727">SH2 domain</keyword>
<name>A0A1S3NQW7_SALSA</name>
<dbReference type="GO" id="GO:0005096">
    <property type="term" value="F:GTPase activator activity"/>
    <property type="evidence" value="ECO:0007669"/>
    <property type="project" value="UniProtKB-KW"/>
</dbReference>
<dbReference type="CTD" id="126432"/>
<feature type="region of interest" description="Disordered" evidence="3">
    <location>
        <begin position="361"/>
        <end position="383"/>
    </location>
</feature>
<proteinExistence type="predicted"/>
<dbReference type="PANTHER" id="PTHR23101:SF72">
    <property type="entry name" value="RAS AND RAB INTERACTOR-LIKE PROTEIN"/>
    <property type="match status" value="1"/>
</dbReference>
<evidence type="ECO:0000256" key="3">
    <source>
        <dbReference type="SAM" id="MobiDB-lite"/>
    </source>
</evidence>
<feature type="domain" description="VPS9" evidence="5">
    <location>
        <begin position="516"/>
        <end position="659"/>
    </location>
</feature>
<dbReference type="SUPFAM" id="SSF109993">
    <property type="entry name" value="VPS9 domain"/>
    <property type="match status" value="1"/>
</dbReference>
<dbReference type="GO" id="GO:0030139">
    <property type="term" value="C:endocytic vesicle"/>
    <property type="evidence" value="ECO:0007669"/>
    <property type="project" value="TreeGrafter"/>
</dbReference>